<dbReference type="InterPro" id="IPR027417">
    <property type="entry name" value="P-loop_NTPase"/>
</dbReference>
<feature type="compositionally biased region" description="Polar residues" evidence="9">
    <location>
        <begin position="178"/>
        <end position="198"/>
    </location>
</feature>
<evidence type="ECO:0000256" key="2">
    <source>
        <dbReference type="ARBA" id="ARBA00022490"/>
    </source>
</evidence>
<evidence type="ECO:0000256" key="1">
    <source>
        <dbReference type="ARBA" id="ARBA00004496"/>
    </source>
</evidence>
<dbReference type="EMBL" id="CP111013">
    <property type="protein sequence ID" value="WAQ95602.1"/>
    <property type="molecule type" value="Genomic_DNA"/>
</dbReference>
<evidence type="ECO:0000256" key="8">
    <source>
        <dbReference type="SAM" id="Coils"/>
    </source>
</evidence>
<evidence type="ECO:0000313" key="12">
    <source>
        <dbReference type="Proteomes" id="UP001164746"/>
    </source>
</evidence>
<protein>
    <submittedName>
        <fullName evidence="11">ZNFX1-like protein</fullName>
    </submittedName>
</protein>
<feature type="compositionally biased region" description="Basic and acidic residues" evidence="9">
    <location>
        <begin position="16"/>
        <end position="37"/>
    </location>
</feature>
<dbReference type="InterPro" id="IPR000967">
    <property type="entry name" value="Znf_NFX1"/>
</dbReference>
<accession>A0ABY7DD74</accession>
<keyword evidence="12" id="KW-1185">Reference proteome</keyword>
<dbReference type="InterPro" id="IPR057373">
    <property type="entry name" value="ZNFX1"/>
</dbReference>
<dbReference type="Proteomes" id="UP001164746">
    <property type="component" value="Chromosome 2"/>
</dbReference>
<name>A0ABY7DD74_MYAAR</name>
<sequence length="2151" mass="246774">MGRNRPSNARGRGRGRSYDANDERRRGDETKQDESRMYRPASAGRLGVRQKESGVGSIASGGNDDDEISKPQKFKGDKSNDWWKKQKQERLRKDIETANKRRDPESATHGEERINRTTQPVTRYENASKNSPPAVQNCSSFQKSFMPDDRVGTLTIGDNKRKRNDTLALMEKSKSDPPNKSATQQQSETTARPRVQSSDQRDGIDKVSYTYGCRPKTTFFQGQATEAIAERHDRFEHYRNSASQQDRGHQTIKPLIRPQSREHPSQERGERPTSFISLDRLKRLKSENPSKIVLELSASVEILKETIHQCNSDNKLFDTLLEVFARCYDTHSVTQSMVILFDVLNTGNFFGTLQNHLLDLQNEFELDPTSTKQRVQMKRTVTNTFKIMWEQVARNPSSHRLFSRLYNVLKQIIDDPDFSNELSERTVLDFKEFGERKRSFEKELKVISVKPKSDGPPDDFRDIPVLPTSGEIKGIVRPYLRKNKKDGDYDDLDHYLDVQFRLLREDYIGPLRDGVFEHIKQLKQSTDITGKKNRNKNLKIYPNVTVVAPLVSEQGLCYKMKMGMTSRMKKIKWGQGKRLIYGSLVCLTDNNFDTFILATIVENDDLEAGYFTIHIEDDSVDTANLFGKVFIMAETSAYFESYKHVLLSLQTYRDGDLPFEKYIVFCDTDCRPPAYLNPESTFDLRSLIDVPLDTETEDVTMEEIVDMIDKTSDTSDEDNYTARAPSVETELSNRDYKEVQILDESKWPSNHLLSLDESQMKAVQNALTREFAVVQGPPGTGKTYIGLKIAKALLLNQKVWCPMTVDGVLEKSPLLVVCYTNHALDQFLEGIKKFFRGDILRVGGRSNSNILSGDILKNRRQRVYLRDPQVEKMRTLKEEARRTIESLRENIGKLALTVELQMHEVVHEDHLGNVIGELHMQQLKGENVINSPQLMHWLPVNFLYQKCRQDCRNKMRKVEEKHTEAAVDLGQQRRTAQMLLGDILEDFPKTNKMALLREVRKESVVYSVDRRHIDDLTHKIEHVIRQLKHRWESLKNERKHLRELEIRFERNRLNHTARERAVLKNQIANNAGQIELLEARKKSLENELRNEIEFNKLMESALHEYLSSPLVFTDEEVMAIHDVWALNLEDRWKLYRYWVKRKAQQLYETIDGRKGDYKVAAQRFQEAQILEDKELMRKSEVIGMTTTCAAKYQSALRDIKPKIVIVEEAAEVLEAHIVTTLSRGCQHLILIGDHKQLRPNPTVHRLAVKYNLNISLFERMINNGVMYNCLHLQHRMRPEIADVMRHIYPGLQDHPQVETYEMIRGVATDIQLINHSYQETMRDEIRSYANPHEAAFVFRLCEYMLLQGYDPSQITVLTTYTGQLFELKRQIPKDGFRGMRITVVDNYQGEENDIVILSLVRSNPENRIGFLKIENRVCVALSRAKMGFYVLGNFDQFSKCSMLWKTIYDHARERGQAADGLKIVGSNHPEDGEKLMTDPADFLNAPAGCCSRDCEARLECGHKCKQKCHVMDIKHLRYHCNQMCSKTCENGHPCEARCFKQCPPCQVPMQKTVQRCGHKQTVACSIPLNNICCQHEPCPRKLKCGHDCPNKCGYPHEAKCEITVKKSWDCGHSADVICYEKDTLPCPEPCQNILACEHLCSGTCGTCYNGRLHEGCNASCNRILICGHECQSTCSNCPPCTADCENRCVHSKCMKLCGKPCQPCKEKCVWECEHFKCSKLCSEPCDRPPCNEPCKSLLECGHPCIGLCGEPCPTQCRYCHEEVTEIFFGDEDESDARFVKLDDCGHIFEYQALDKYIEMENEDGAVRLKECPKCKTPIRKCVRYGNKINECIANIELVKRKLIGSKTEIGAIRLDLKKSLHENHLQDNARGCIHPRFRANLEQFIVSESNDIITKQSMLNMKAKYDAMRSLTTVVDGFTYRTNMNDLDYDSKIKKFFQSISIRLSKSSSILTEQLTHDIQREYTRGQLFSEYLRLNKDLDLKTRPQTTSTLLERIAKRAGKLVPPTEDEDDSSNITDGKLLTERTREILVKPAVFTEDDEKEVKASFETIRKLVNIKGLGITEEERASIVSAVKLTKGHWFKCPNNHVYAIGECGGATQKSKCPECQVEIGGEQHRLTEGNQLAPEMDGAAFAAYSEEANNMANFDLRGVH</sequence>
<evidence type="ECO:0000256" key="4">
    <source>
        <dbReference type="ARBA" id="ARBA00022737"/>
    </source>
</evidence>
<keyword evidence="4" id="KW-0677">Repeat</keyword>
<keyword evidence="3" id="KW-0479">Metal-binding</keyword>
<dbReference type="Pfam" id="PF25396">
    <property type="entry name" value="ZNFX1"/>
    <property type="match status" value="1"/>
</dbReference>
<feature type="compositionally biased region" description="Polar residues" evidence="9">
    <location>
        <begin position="116"/>
        <end position="143"/>
    </location>
</feature>
<feature type="region of interest" description="Disordered" evidence="9">
    <location>
        <begin position="239"/>
        <end position="272"/>
    </location>
</feature>
<evidence type="ECO:0000256" key="6">
    <source>
        <dbReference type="ARBA" id="ARBA00022833"/>
    </source>
</evidence>
<dbReference type="InterPro" id="IPR041679">
    <property type="entry name" value="DNA2/NAM7-like_C"/>
</dbReference>
<evidence type="ECO:0000256" key="3">
    <source>
        <dbReference type="ARBA" id="ARBA00022723"/>
    </source>
</evidence>
<dbReference type="Pfam" id="PF13087">
    <property type="entry name" value="AAA_12"/>
    <property type="match status" value="1"/>
</dbReference>
<keyword evidence="6" id="KW-0862">Zinc</keyword>
<evidence type="ECO:0000256" key="5">
    <source>
        <dbReference type="ARBA" id="ARBA00022771"/>
    </source>
</evidence>
<evidence type="ECO:0000313" key="11">
    <source>
        <dbReference type="EMBL" id="WAQ95602.1"/>
    </source>
</evidence>
<dbReference type="CDD" id="cd17936">
    <property type="entry name" value="EEXXEc_NFX1"/>
    <property type="match status" value="1"/>
</dbReference>
<dbReference type="InterPro" id="IPR047187">
    <property type="entry name" value="SF1_C_Upf1"/>
</dbReference>
<reference evidence="11" key="1">
    <citation type="submission" date="2022-11" db="EMBL/GenBank/DDBJ databases">
        <title>Centuries of genome instability and evolution in soft-shell clam transmissible cancer (bioRxiv).</title>
        <authorList>
            <person name="Hart S.F.M."/>
            <person name="Yonemitsu M.A."/>
            <person name="Giersch R.M."/>
            <person name="Beal B.F."/>
            <person name="Arriagada G."/>
            <person name="Davis B.W."/>
            <person name="Ostrander E.A."/>
            <person name="Goff S.P."/>
            <person name="Metzger M.J."/>
        </authorList>
    </citation>
    <scope>NUCLEOTIDE SEQUENCE</scope>
    <source>
        <strain evidence="11">MELC-2E11</strain>
        <tissue evidence="11">Siphon/mantle</tissue>
    </source>
</reference>
<evidence type="ECO:0000259" key="10">
    <source>
        <dbReference type="PROSITE" id="PS51981"/>
    </source>
</evidence>
<dbReference type="PANTHER" id="PTHR10887">
    <property type="entry name" value="DNA2/NAM7 HELICASE FAMILY"/>
    <property type="match status" value="1"/>
</dbReference>
<keyword evidence="5" id="KW-0863">Zinc-finger</keyword>
<feature type="coiled-coil region" evidence="8">
    <location>
        <begin position="1024"/>
        <end position="1094"/>
    </location>
</feature>
<dbReference type="PANTHER" id="PTHR10887:SF341">
    <property type="entry name" value="NFX1-TYPE ZINC FINGER-CONTAINING PROTEIN 1"/>
    <property type="match status" value="1"/>
</dbReference>
<evidence type="ECO:0000256" key="7">
    <source>
        <dbReference type="ARBA" id="ARBA00022859"/>
    </source>
</evidence>
<dbReference type="PROSITE" id="PS51981">
    <property type="entry name" value="ZF_RZ"/>
    <property type="match status" value="1"/>
</dbReference>
<proteinExistence type="predicted"/>
<organism evidence="11 12">
    <name type="scientific">Mya arenaria</name>
    <name type="common">Soft-shell clam</name>
    <dbReference type="NCBI Taxonomy" id="6604"/>
    <lineage>
        <taxon>Eukaryota</taxon>
        <taxon>Metazoa</taxon>
        <taxon>Spiralia</taxon>
        <taxon>Lophotrochozoa</taxon>
        <taxon>Mollusca</taxon>
        <taxon>Bivalvia</taxon>
        <taxon>Autobranchia</taxon>
        <taxon>Heteroconchia</taxon>
        <taxon>Euheterodonta</taxon>
        <taxon>Imparidentia</taxon>
        <taxon>Neoheterodontei</taxon>
        <taxon>Myida</taxon>
        <taxon>Myoidea</taxon>
        <taxon>Myidae</taxon>
        <taxon>Mya</taxon>
    </lineage>
</organism>
<keyword evidence="8" id="KW-0175">Coiled coil</keyword>
<feature type="compositionally biased region" description="Basic and acidic residues" evidence="9">
    <location>
        <begin position="68"/>
        <end position="115"/>
    </location>
</feature>
<keyword evidence="7" id="KW-0391">Immunity</keyword>
<keyword evidence="2" id="KW-0963">Cytoplasm</keyword>
<feature type="domain" description="RZ-type" evidence="10">
    <location>
        <begin position="2061"/>
        <end position="2130"/>
    </location>
</feature>
<dbReference type="InterPro" id="IPR045055">
    <property type="entry name" value="DNA2/NAM7-like"/>
</dbReference>
<dbReference type="SMART" id="SM00438">
    <property type="entry name" value="ZnF_NFX"/>
    <property type="match status" value="5"/>
</dbReference>
<feature type="compositionally biased region" description="Basic and acidic residues" evidence="9">
    <location>
        <begin position="259"/>
        <end position="271"/>
    </location>
</feature>
<dbReference type="InterPro" id="IPR046439">
    <property type="entry name" value="ZF_RZ_dom"/>
</dbReference>
<comment type="subcellular location">
    <subcellularLocation>
        <location evidence="1">Cytoplasm</location>
    </subcellularLocation>
</comment>
<dbReference type="InterPro" id="IPR041677">
    <property type="entry name" value="DNA2/NAM7_AAA_11"/>
</dbReference>
<feature type="region of interest" description="Disordered" evidence="9">
    <location>
        <begin position="1"/>
        <end position="208"/>
    </location>
</feature>
<feature type="coiled-coil region" evidence="8">
    <location>
        <begin position="870"/>
        <end position="897"/>
    </location>
</feature>
<gene>
    <name evidence="11" type="ORF">MAR_028292</name>
</gene>
<evidence type="ECO:0000256" key="9">
    <source>
        <dbReference type="SAM" id="MobiDB-lite"/>
    </source>
</evidence>
<dbReference type="Pfam" id="PF20173">
    <property type="entry name" value="ZnF_RZ-type"/>
    <property type="match status" value="1"/>
</dbReference>
<dbReference type="SUPFAM" id="SSF52540">
    <property type="entry name" value="P-loop containing nucleoside triphosphate hydrolases"/>
    <property type="match status" value="1"/>
</dbReference>
<dbReference type="CDD" id="cd18808">
    <property type="entry name" value="SF1_C_Upf1"/>
    <property type="match status" value="1"/>
</dbReference>
<dbReference type="Gene3D" id="3.40.50.300">
    <property type="entry name" value="P-loop containing nucleotide triphosphate hydrolases"/>
    <property type="match status" value="3"/>
</dbReference>
<dbReference type="Pfam" id="PF13086">
    <property type="entry name" value="AAA_11"/>
    <property type="match status" value="1"/>
</dbReference>